<evidence type="ECO:0000256" key="1">
    <source>
        <dbReference type="SAM" id="MobiDB-lite"/>
    </source>
</evidence>
<protein>
    <recommendedName>
        <fullName evidence="3">C-type lectin domain-containing protein</fullName>
    </recommendedName>
</protein>
<feature type="compositionally biased region" description="Basic residues" evidence="1">
    <location>
        <begin position="205"/>
        <end position="217"/>
    </location>
</feature>
<evidence type="ECO:0000259" key="3">
    <source>
        <dbReference type="PROSITE" id="PS50041"/>
    </source>
</evidence>
<evidence type="ECO:0000256" key="2">
    <source>
        <dbReference type="SAM" id="SignalP"/>
    </source>
</evidence>
<sequence length="341" mass="40011">MWLCGILLLCATGLSFGNVVDSHINSVNAPINNYEKNVKDTFGPIRRFACPVGFFRLKRNCYYLSAGVAPWREAYFHCKDRNATLAVLDKNGKDRILRKYLMGDQFTKFERWIGGVYNWQQMAWEWGVSGDKIVFQNFAHEQQVNPKQYAWHCIVLDPFAKYKWNPRSCIQKKHYICEVPAGRIDRRRRKRIHEDPNLVPQNQRMKPKRKGKKIRKEKKGEIGGHRRNRDHRNRQRNWAEQNPNREWANGVNLGSRPLSEMKGSSTTRPTNRTRHRPNRLYKHDKTPKITQIKPQGYTEYSQYLGDGPAATHLKTLVDEKSLAHYHAKINDLSLEEILLKT</sequence>
<dbReference type="Gene3D" id="3.10.100.10">
    <property type="entry name" value="Mannose-Binding Protein A, subunit A"/>
    <property type="match status" value="1"/>
</dbReference>
<dbReference type="InterPro" id="IPR050828">
    <property type="entry name" value="C-type_lectin/matrix_domain"/>
</dbReference>
<dbReference type="SMART" id="SM00034">
    <property type="entry name" value="CLECT"/>
    <property type="match status" value="1"/>
</dbReference>
<feature type="region of interest" description="Disordered" evidence="1">
    <location>
        <begin position="188"/>
        <end position="278"/>
    </location>
</feature>
<dbReference type="PROSITE" id="PS50041">
    <property type="entry name" value="C_TYPE_LECTIN_2"/>
    <property type="match status" value="1"/>
</dbReference>
<dbReference type="PANTHER" id="PTHR45710:SF26">
    <property type="entry name" value="RH26557P"/>
    <property type="match status" value="1"/>
</dbReference>
<proteinExistence type="predicted"/>
<evidence type="ECO:0000313" key="4">
    <source>
        <dbReference type="EMBL" id="KAK0180104.1"/>
    </source>
</evidence>
<feature type="domain" description="C-type lectin" evidence="3">
    <location>
        <begin position="57"/>
        <end position="178"/>
    </location>
</feature>
<gene>
    <name evidence="4" type="ORF">PV327_005779</name>
</gene>
<dbReference type="InterPro" id="IPR001304">
    <property type="entry name" value="C-type_lectin-like"/>
</dbReference>
<dbReference type="Proteomes" id="UP001168972">
    <property type="component" value="Unassembled WGS sequence"/>
</dbReference>
<reference evidence="4" key="2">
    <citation type="submission" date="2023-03" db="EMBL/GenBank/DDBJ databases">
        <authorList>
            <person name="Inwood S.N."/>
            <person name="Skelly J.G."/>
            <person name="Guhlin J."/>
            <person name="Harrop T.W.R."/>
            <person name="Goldson S.G."/>
            <person name="Dearden P.K."/>
        </authorList>
    </citation>
    <scope>NUCLEOTIDE SEQUENCE</scope>
    <source>
        <strain evidence="4">Lincoln</strain>
        <tissue evidence="4">Whole body</tissue>
    </source>
</reference>
<reference evidence="4" key="1">
    <citation type="journal article" date="2023" name="bioRxiv">
        <title>Scaffold-level genome assemblies of two parasitoid biocontrol wasps reveal the parthenogenesis mechanism and an associated novel virus.</title>
        <authorList>
            <person name="Inwood S."/>
            <person name="Skelly J."/>
            <person name="Guhlin J."/>
            <person name="Harrop T."/>
            <person name="Goldson S."/>
            <person name="Dearden P."/>
        </authorList>
    </citation>
    <scope>NUCLEOTIDE SEQUENCE</scope>
    <source>
        <strain evidence="4">Lincoln</strain>
        <tissue evidence="4">Whole body</tissue>
    </source>
</reference>
<dbReference type="CDD" id="cd00037">
    <property type="entry name" value="CLECT"/>
    <property type="match status" value="1"/>
</dbReference>
<dbReference type="PANTHER" id="PTHR45710">
    <property type="entry name" value="C-TYPE LECTIN DOMAIN-CONTAINING PROTEIN 180"/>
    <property type="match status" value="1"/>
</dbReference>
<accession>A0AA39G234</accession>
<dbReference type="InterPro" id="IPR016186">
    <property type="entry name" value="C-type_lectin-like/link_sf"/>
</dbReference>
<dbReference type="Pfam" id="PF00059">
    <property type="entry name" value="Lectin_C"/>
    <property type="match status" value="1"/>
</dbReference>
<keyword evidence="5" id="KW-1185">Reference proteome</keyword>
<feature type="chain" id="PRO_5041348902" description="C-type lectin domain-containing protein" evidence="2">
    <location>
        <begin position="18"/>
        <end position="341"/>
    </location>
</feature>
<keyword evidence="2" id="KW-0732">Signal</keyword>
<organism evidence="4 5">
    <name type="scientific">Microctonus hyperodae</name>
    <name type="common">Parasitoid wasp</name>
    <dbReference type="NCBI Taxonomy" id="165561"/>
    <lineage>
        <taxon>Eukaryota</taxon>
        <taxon>Metazoa</taxon>
        <taxon>Ecdysozoa</taxon>
        <taxon>Arthropoda</taxon>
        <taxon>Hexapoda</taxon>
        <taxon>Insecta</taxon>
        <taxon>Pterygota</taxon>
        <taxon>Neoptera</taxon>
        <taxon>Endopterygota</taxon>
        <taxon>Hymenoptera</taxon>
        <taxon>Apocrita</taxon>
        <taxon>Ichneumonoidea</taxon>
        <taxon>Braconidae</taxon>
        <taxon>Euphorinae</taxon>
        <taxon>Microctonus</taxon>
    </lineage>
</organism>
<feature type="signal peptide" evidence="2">
    <location>
        <begin position="1"/>
        <end position="17"/>
    </location>
</feature>
<dbReference type="EMBL" id="JAQQBR010000003">
    <property type="protein sequence ID" value="KAK0180104.1"/>
    <property type="molecule type" value="Genomic_DNA"/>
</dbReference>
<dbReference type="SUPFAM" id="SSF56436">
    <property type="entry name" value="C-type lectin-like"/>
    <property type="match status" value="1"/>
</dbReference>
<name>A0AA39G234_MICHY</name>
<evidence type="ECO:0000313" key="5">
    <source>
        <dbReference type="Proteomes" id="UP001168972"/>
    </source>
</evidence>
<feature type="compositionally biased region" description="Basic residues" evidence="1">
    <location>
        <begin position="225"/>
        <end position="235"/>
    </location>
</feature>
<dbReference type="AlphaFoldDB" id="A0AA39G234"/>
<comment type="caution">
    <text evidence="4">The sequence shown here is derived from an EMBL/GenBank/DDBJ whole genome shotgun (WGS) entry which is preliminary data.</text>
</comment>
<dbReference type="InterPro" id="IPR016187">
    <property type="entry name" value="CTDL_fold"/>
</dbReference>